<gene>
    <name evidence="1" type="ORF">CEXT_310671</name>
</gene>
<dbReference type="AlphaFoldDB" id="A0AAV4UAC5"/>
<evidence type="ECO:0000313" key="2">
    <source>
        <dbReference type="Proteomes" id="UP001054945"/>
    </source>
</evidence>
<dbReference type="Proteomes" id="UP001054945">
    <property type="component" value="Unassembled WGS sequence"/>
</dbReference>
<proteinExistence type="predicted"/>
<comment type="caution">
    <text evidence="1">The sequence shown here is derived from an EMBL/GenBank/DDBJ whole genome shotgun (WGS) entry which is preliminary data.</text>
</comment>
<protein>
    <submittedName>
        <fullName evidence="1">Uncharacterized protein</fullName>
    </submittedName>
</protein>
<keyword evidence="2" id="KW-1185">Reference proteome</keyword>
<dbReference type="EMBL" id="BPLR01012550">
    <property type="protein sequence ID" value="GIY54743.1"/>
    <property type="molecule type" value="Genomic_DNA"/>
</dbReference>
<accession>A0AAV4UAC5</accession>
<sequence>MLPCTVKKRWLANLISRFTCKASFPLSNLEYLMHKNDSISLEQSEESRHAAPDHGMNIPNFIFTDWNKGLSPTNRQTDTRHRRFAYVLAKASHLDAFELTEVTQSPE</sequence>
<evidence type="ECO:0000313" key="1">
    <source>
        <dbReference type="EMBL" id="GIY54743.1"/>
    </source>
</evidence>
<reference evidence="1 2" key="1">
    <citation type="submission" date="2021-06" db="EMBL/GenBank/DDBJ databases">
        <title>Caerostris extrusa draft genome.</title>
        <authorList>
            <person name="Kono N."/>
            <person name="Arakawa K."/>
        </authorList>
    </citation>
    <scope>NUCLEOTIDE SEQUENCE [LARGE SCALE GENOMIC DNA]</scope>
</reference>
<organism evidence="1 2">
    <name type="scientific">Caerostris extrusa</name>
    <name type="common">Bark spider</name>
    <name type="synonym">Caerostris bankana</name>
    <dbReference type="NCBI Taxonomy" id="172846"/>
    <lineage>
        <taxon>Eukaryota</taxon>
        <taxon>Metazoa</taxon>
        <taxon>Ecdysozoa</taxon>
        <taxon>Arthropoda</taxon>
        <taxon>Chelicerata</taxon>
        <taxon>Arachnida</taxon>
        <taxon>Araneae</taxon>
        <taxon>Araneomorphae</taxon>
        <taxon>Entelegynae</taxon>
        <taxon>Araneoidea</taxon>
        <taxon>Araneidae</taxon>
        <taxon>Caerostris</taxon>
    </lineage>
</organism>
<name>A0AAV4UAC5_CAEEX</name>